<accession>A0AC61R6B0</accession>
<sequence length="211" mass="23419">MQMIGSDFDGTIVQRKTISTKTREQIEAFRKRGNQFVIVSGRTVAKMKEGLKKYEADFYDAIIACNGAAILDGNLNWIEEQTMDEETVKMLLRDLAAYAPVADGGRAVSFALQDGQGMPILPDNVQAFRNGPYVDVVKRGVSKAAALRKLTGRYEVERLFTIGDGLNDIPLLDCAKDSYSFAHCPDEVKAHAHTIHTKIEDVLEDILHIQS</sequence>
<dbReference type="Proteomes" id="UP000308836">
    <property type="component" value="Unassembled WGS sequence"/>
</dbReference>
<proteinExistence type="predicted"/>
<evidence type="ECO:0000313" key="2">
    <source>
        <dbReference type="Proteomes" id="UP000308836"/>
    </source>
</evidence>
<name>A0AC61R6B0_9FIRM</name>
<organism evidence="1 2">
    <name type="scientific">Dubosiella muris</name>
    <dbReference type="NCBI Taxonomy" id="3038133"/>
    <lineage>
        <taxon>Bacteria</taxon>
        <taxon>Bacillati</taxon>
        <taxon>Bacillota</taxon>
        <taxon>Erysipelotrichia</taxon>
        <taxon>Erysipelotrichales</taxon>
        <taxon>Erysipelotrichaceae</taxon>
        <taxon>Dubosiella</taxon>
    </lineage>
</organism>
<evidence type="ECO:0000313" key="1">
    <source>
        <dbReference type="EMBL" id="TGY65549.1"/>
    </source>
</evidence>
<keyword evidence="1" id="KW-0378">Hydrolase</keyword>
<keyword evidence="2" id="KW-1185">Reference proteome</keyword>
<dbReference type="EMBL" id="SRYG01000016">
    <property type="protein sequence ID" value="TGY65549.1"/>
    <property type="molecule type" value="Genomic_DNA"/>
</dbReference>
<reference evidence="1" key="1">
    <citation type="submission" date="2019-04" db="EMBL/GenBank/DDBJ databases">
        <title>Microbes associate with the intestines of laboratory mice.</title>
        <authorList>
            <person name="Navarre W."/>
            <person name="Wong E."/>
            <person name="Huang K."/>
            <person name="Tropini C."/>
            <person name="Ng K."/>
            <person name="Yu B."/>
        </authorList>
    </citation>
    <scope>NUCLEOTIDE SEQUENCE</scope>
    <source>
        <strain evidence="1">NM09_H32</strain>
    </source>
</reference>
<protein>
    <submittedName>
        <fullName evidence="1">HAD-IIB family hydrolase</fullName>
    </submittedName>
</protein>
<comment type="caution">
    <text evidence="1">The sequence shown here is derived from an EMBL/GenBank/DDBJ whole genome shotgun (WGS) entry which is preliminary data.</text>
</comment>
<gene>
    <name evidence="1" type="ORF">E5336_08275</name>
</gene>